<keyword evidence="1" id="KW-1133">Transmembrane helix</keyword>
<evidence type="ECO:0000313" key="3">
    <source>
        <dbReference type="Proteomes" id="UP000824165"/>
    </source>
</evidence>
<dbReference type="Pfam" id="PF09581">
    <property type="entry name" value="Spore_III_AF"/>
    <property type="match status" value="1"/>
</dbReference>
<dbReference type="AlphaFoldDB" id="A0A9D1H2S5"/>
<feature type="transmembrane region" description="Helical" evidence="1">
    <location>
        <begin position="28"/>
        <end position="47"/>
    </location>
</feature>
<comment type="caution">
    <text evidence="2">The sequence shown here is derived from an EMBL/GenBank/DDBJ whole genome shotgun (WGS) entry which is preliminary data.</text>
</comment>
<evidence type="ECO:0000313" key="2">
    <source>
        <dbReference type="EMBL" id="HIT84627.1"/>
    </source>
</evidence>
<organism evidence="2 3">
    <name type="scientific">Candidatus Ornithomonoglobus intestinigallinarum</name>
    <dbReference type="NCBI Taxonomy" id="2840894"/>
    <lineage>
        <taxon>Bacteria</taxon>
        <taxon>Bacillati</taxon>
        <taxon>Bacillota</taxon>
        <taxon>Clostridia</taxon>
        <taxon>Candidatus Ornithomonoglobus</taxon>
    </lineage>
</organism>
<protein>
    <recommendedName>
        <fullName evidence="4">Stage III sporulation protein AF</fullName>
    </recommendedName>
</protein>
<evidence type="ECO:0008006" key="4">
    <source>
        <dbReference type="Google" id="ProtNLM"/>
    </source>
</evidence>
<reference evidence="2" key="2">
    <citation type="journal article" date="2021" name="PeerJ">
        <title>Extensive microbial diversity within the chicken gut microbiome revealed by metagenomics and culture.</title>
        <authorList>
            <person name="Gilroy R."/>
            <person name="Ravi A."/>
            <person name="Getino M."/>
            <person name="Pursley I."/>
            <person name="Horton D.L."/>
            <person name="Alikhan N.F."/>
            <person name="Baker D."/>
            <person name="Gharbi K."/>
            <person name="Hall N."/>
            <person name="Watson M."/>
            <person name="Adriaenssens E.M."/>
            <person name="Foster-Nyarko E."/>
            <person name="Jarju S."/>
            <person name="Secka A."/>
            <person name="Antonio M."/>
            <person name="Oren A."/>
            <person name="Chaudhuri R.R."/>
            <person name="La Ragione R."/>
            <person name="Hildebrand F."/>
            <person name="Pallen M.J."/>
        </authorList>
    </citation>
    <scope>NUCLEOTIDE SEQUENCE</scope>
    <source>
        <strain evidence="2">CHK181-108</strain>
    </source>
</reference>
<keyword evidence="1" id="KW-0472">Membrane</keyword>
<sequence length="149" mass="16756">MHDYIITVIGATLLSAMANILSPESWRKYISVITGFIIISCIAAPAAKLADADLFAGFDDFYEEKTDYEAVEKSIITDRLTRGVEEEIEKRFLKEFKENVSVAAKLKINENGEIEGVEKIKISGSDGAYEKTKRLCEIYGINEDEVEYE</sequence>
<dbReference type="EMBL" id="DVLU01000015">
    <property type="protein sequence ID" value="HIT84627.1"/>
    <property type="molecule type" value="Genomic_DNA"/>
</dbReference>
<proteinExistence type="predicted"/>
<dbReference type="Proteomes" id="UP000824165">
    <property type="component" value="Unassembled WGS sequence"/>
</dbReference>
<evidence type="ECO:0000256" key="1">
    <source>
        <dbReference type="SAM" id="Phobius"/>
    </source>
</evidence>
<dbReference type="InterPro" id="IPR014245">
    <property type="entry name" value="Spore_III_AF"/>
</dbReference>
<gene>
    <name evidence="2" type="ORF">IAA60_01850</name>
</gene>
<keyword evidence="1" id="KW-0812">Transmembrane</keyword>
<accession>A0A9D1H2S5</accession>
<reference evidence="2" key="1">
    <citation type="submission" date="2020-10" db="EMBL/GenBank/DDBJ databases">
        <authorList>
            <person name="Gilroy R."/>
        </authorList>
    </citation>
    <scope>NUCLEOTIDE SEQUENCE</scope>
    <source>
        <strain evidence="2">CHK181-108</strain>
    </source>
</reference>
<name>A0A9D1H2S5_9FIRM</name>